<dbReference type="PANTHER" id="PTHR46361">
    <property type="entry name" value="ELECTRON CARRIER/ PROTEIN DISULFIDE OXIDOREDUCTASE"/>
    <property type="match status" value="1"/>
</dbReference>
<evidence type="ECO:0000313" key="4">
    <source>
        <dbReference type="Proteomes" id="UP001149090"/>
    </source>
</evidence>
<dbReference type="Pfam" id="PF00615">
    <property type="entry name" value="RGS"/>
    <property type="match status" value="1"/>
</dbReference>
<organism evidence="3 4">
    <name type="scientific">Anaeramoeba ignava</name>
    <name type="common">Anaerobic marine amoeba</name>
    <dbReference type="NCBI Taxonomy" id="1746090"/>
    <lineage>
        <taxon>Eukaryota</taxon>
        <taxon>Metamonada</taxon>
        <taxon>Anaeramoebidae</taxon>
        <taxon>Anaeramoeba</taxon>
    </lineage>
</organism>
<name>A0A9Q0LH31_ANAIG</name>
<feature type="domain" description="RGS" evidence="2">
    <location>
        <begin position="438"/>
        <end position="556"/>
    </location>
</feature>
<keyword evidence="1" id="KW-0175">Coiled coil</keyword>
<reference evidence="3" key="1">
    <citation type="submission" date="2022-10" db="EMBL/GenBank/DDBJ databases">
        <title>Novel sulphate-reducing endosymbionts in the free-living metamonad Anaeramoeba.</title>
        <authorList>
            <person name="Jerlstrom-Hultqvist J."/>
            <person name="Cepicka I."/>
            <person name="Gallot-Lavallee L."/>
            <person name="Salas-Leiva D."/>
            <person name="Curtis B.A."/>
            <person name="Zahonova K."/>
            <person name="Pipaliya S."/>
            <person name="Dacks J."/>
            <person name="Roger A.J."/>
        </authorList>
    </citation>
    <scope>NUCLEOTIDE SEQUENCE</scope>
    <source>
        <strain evidence="3">BMAN</strain>
    </source>
</reference>
<dbReference type="InterPro" id="IPR016137">
    <property type="entry name" value="RGS"/>
</dbReference>
<evidence type="ECO:0000313" key="3">
    <source>
        <dbReference type="EMBL" id="KAJ5072571.1"/>
    </source>
</evidence>
<feature type="coiled-coil region" evidence="1">
    <location>
        <begin position="310"/>
        <end position="376"/>
    </location>
</feature>
<keyword evidence="4" id="KW-1185">Reference proteome</keyword>
<accession>A0A9Q0LH31</accession>
<dbReference type="PROSITE" id="PS50132">
    <property type="entry name" value="RGS"/>
    <property type="match status" value="1"/>
</dbReference>
<dbReference type="EMBL" id="JAPDFW010000081">
    <property type="protein sequence ID" value="KAJ5072571.1"/>
    <property type="molecule type" value="Genomic_DNA"/>
</dbReference>
<dbReference type="AlphaFoldDB" id="A0A9Q0LH31"/>
<proteinExistence type="predicted"/>
<evidence type="ECO:0000259" key="2">
    <source>
        <dbReference type="PROSITE" id="PS50132"/>
    </source>
</evidence>
<dbReference type="SUPFAM" id="SSF48097">
    <property type="entry name" value="Regulator of G-protein signaling, RGS"/>
    <property type="match status" value="1"/>
</dbReference>
<dbReference type="InterPro" id="IPR044926">
    <property type="entry name" value="RGS_subdomain_2"/>
</dbReference>
<dbReference type="InterPro" id="IPR006869">
    <property type="entry name" value="DUF547"/>
</dbReference>
<dbReference type="InterPro" id="IPR036305">
    <property type="entry name" value="RGS_sf"/>
</dbReference>
<gene>
    <name evidence="3" type="ORF">M0811_01586</name>
</gene>
<dbReference type="Gene3D" id="1.10.167.10">
    <property type="entry name" value="Regulator of G-protein Signalling 4, domain 2"/>
    <property type="match status" value="1"/>
</dbReference>
<sequence length="858" mass="100225">MGSFQSLSRILHKNQIKQFKQSFLEDSIPSILIKTNSTFQLVNSEAIKLFGAKSKKEFLKKTTWALISDSQPHLSLDKKAIINSILLKAQEEAGNTKFDIQCEKLNGKNFWANIDLELLGMSSDHMAYVKIKVINEPSYSKHKVEQKEDQSTEEQIESLKLQVKKLKFEINTMKSQDLSGSLQMKLSGAEQRLKDKLDENKQLTSQFEQMIGEMKHMSKEEKEITSEIDEKQKEYENLQKVHDDLKSEIKEMQLQSLNNRMYRKLDEYQHMIDKKKDEFYIVSQQYEMAKKFLSKYEKLVEVPEFAQDEIDILKAKIPKLRAKVKEEQEKSMFKKVNSNENQVPVEKRIATLRNQLKVKVIENKQLRNQLDQFKNSDSGEEQITISNDLVSFEELMSGTEERDALSDSEMIEYSDNLNLMISQMEENAIIDQSKNFELFEKMLMDPAALQIFKEVLCENLQQEPLLFYIENEKMLQIQDPEEMRKMAEIINNKFIKQESLFELSLQKKIRDDIAFQLEQENFSAEFFLQIQEETRRVLFEYFVHMINSSPHFKNFILNPDQVPKIKKITKAILISRPKDEKILNLAIKFHGNCRNPTLLADGLIKTVIDLFSYYYSTSTRKIDFDSISQSVIFGRFVNLTTELQKANLDLLVEDERKCFFINIYNVLLAHSGILNGVPKDKGTFGRFMNESKYDIGGMMFSLADIKDGILRNNRTKPVKGKMSEYFVKEDRRSKYCITKIDSRMHFALSSFSLRAVPFRVFHAERLDQELSNAARVYLEATVKIIQKARKIIVPHLFYEYSRDFGNHSKEIVEWILGFVSTSPFLDSLANYELKFLPQFSSESFVIFDSSSPYTRDDN</sequence>
<dbReference type="Gene3D" id="3.30.450.20">
    <property type="entry name" value="PAS domain"/>
    <property type="match status" value="1"/>
</dbReference>
<feature type="coiled-coil region" evidence="1">
    <location>
        <begin position="149"/>
        <end position="278"/>
    </location>
</feature>
<dbReference type="Pfam" id="PF04784">
    <property type="entry name" value="DUF547"/>
    <property type="match status" value="1"/>
</dbReference>
<comment type="caution">
    <text evidence="3">The sequence shown here is derived from an EMBL/GenBank/DDBJ whole genome shotgun (WGS) entry which is preliminary data.</text>
</comment>
<dbReference type="Proteomes" id="UP001149090">
    <property type="component" value="Unassembled WGS sequence"/>
</dbReference>
<protein>
    <submittedName>
        <fullName evidence="3">Electron carrier/ protein disulfide oxidoreductase</fullName>
    </submittedName>
</protein>
<evidence type="ECO:0000256" key="1">
    <source>
        <dbReference type="SAM" id="Coils"/>
    </source>
</evidence>
<dbReference type="PANTHER" id="PTHR46361:SF3">
    <property type="entry name" value="ELECTRON CARRIER_ PROTEIN DISULFIDE OXIDOREDUCTASE"/>
    <property type="match status" value="1"/>
</dbReference>
<dbReference type="OrthoDB" id="418495at2759"/>